<reference evidence="2 3" key="1">
    <citation type="submission" date="2023-05" db="EMBL/GenBank/DDBJ databases">
        <title>B98-5 Cell Line De Novo Hybrid Assembly: An Optical Mapping Approach.</title>
        <authorList>
            <person name="Kananen K."/>
            <person name="Auerbach J.A."/>
            <person name="Kautto E."/>
            <person name="Blachly J.S."/>
        </authorList>
    </citation>
    <scope>NUCLEOTIDE SEQUENCE [LARGE SCALE GENOMIC DNA]</scope>
    <source>
        <strain evidence="2">B95-8</strain>
        <tissue evidence="2">Cell line</tissue>
    </source>
</reference>
<name>A0ABQ9UD79_SAGOE</name>
<evidence type="ECO:0000313" key="3">
    <source>
        <dbReference type="Proteomes" id="UP001266305"/>
    </source>
</evidence>
<gene>
    <name evidence="2" type="ORF">P7K49_026444</name>
</gene>
<feature type="region of interest" description="Disordered" evidence="1">
    <location>
        <begin position="139"/>
        <end position="168"/>
    </location>
</feature>
<evidence type="ECO:0000313" key="2">
    <source>
        <dbReference type="EMBL" id="KAK2095028.1"/>
    </source>
</evidence>
<accession>A0ABQ9UD79</accession>
<dbReference type="EMBL" id="JASSZA010000013">
    <property type="protein sequence ID" value="KAK2095028.1"/>
    <property type="molecule type" value="Genomic_DNA"/>
</dbReference>
<organism evidence="2 3">
    <name type="scientific">Saguinus oedipus</name>
    <name type="common">Cotton-top tamarin</name>
    <name type="synonym">Oedipomidas oedipus</name>
    <dbReference type="NCBI Taxonomy" id="9490"/>
    <lineage>
        <taxon>Eukaryota</taxon>
        <taxon>Metazoa</taxon>
        <taxon>Chordata</taxon>
        <taxon>Craniata</taxon>
        <taxon>Vertebrata</taxon>
        <taxon>Euteleostomi</taxon>
        <taxon>Mammalia</taxon>
        <taxon>Eutheria</taxon>
        <taxon>Euarchontoglires</taxon>
        <taxon>Primates</taxon>
        <taxon>Haplorrhini</taxon>
        <taxon>Platyrrhini</taxon>
        <taxon>Cebidae</taxon>
        <taxon>Callitrichinae</taxon>
        <taxon>Saguinus</taxon>
    </lineage>
</organism>
<sequence length="168" mass="19066">MVYSAQCSGQKEQFNQCHGKYSGVTAQLDNLDDAFLRHWLLNSLQTELQHLWLLMQSSELMFPSLDMPGDFYVDKLGPHRHVNFSASLHDNEVEAGRAVMQKFEKAPESKVVFDANAPVAVRSKVPDSEFPVMQCLTGEERRGDVHSEPSSHTNESRAIQDKQCMRLE</sequence>
<keyword evidence="3" id="KW-1185">Reference proteome</keyword>
<dbReference type="Proteomes" id="UP001266305">
    <property type="component" value="Unassembled WGS sequence"/>
</dbReference>
<comment type="caution">
    <text evidence="2">The sequence shown here is derived from an EMBL/GenBank/DDBJ whole genome shotgun (WGS) entry which is preliminary data.</text>
</comment>
<evidence type="ECO:0000256" key="1">
    <source>
        <dbReference type="SAM" id="MobiDB-lite"/>
    </source>
</evidence>
<protein>
    <submittedName>
        <fullName evidence="2">Uncharacterized protein</fullName>
    </submittedName>
</protein>
<proteinExistence type="predicted"/>